<evidence type="ECO:0000256" key="1">
    <source>
        <dbReference type="ARBA" id="ARBA00005196"/>
    </source>
</evidence>
<name>A0A382Y013_9ZZZZ</name>
<dbReference type="EC" id="5.1.1.7" evidence="3"/>
<keyword evidence="5" id="KW-0457">Lysine biosynthesis</keyword>
<comment type="catalytic activity">
    <reaction evidence="7">
        <text>(2S,6S)-2,6-diaminopimelate = meso-2,6-diaminopimelate</text>
        <dbReference type="Rhea" id="RHEA:15393"/>
        <dbReference type="ChEBI" id="CHEBI:57609"/>
        <dbReference type="ChEBI" id="CHEBI:57791"/>
        <dbReference type="EC" id="5.1.1.7"/>
    </reaction>
</comment>
<organism evidence="8">
    <name type="scientific">marine metagenome</name>
    <dbReference type="NCBI Taxonomy" id="408172"/>
    <lineage>
        <taxon>unclassified sequences</taxon>
        <taxon>metagenomes</taxon>
        <taxon>ecological metagenomes</taxon>
    </lineage>
</organism>
<dbReference type="Pfam" id="PF01678">
    <property type="entry name" value="DAP_epimerase"/>
    <property type="match status" value="1"/>
</dbReference>
<evidence type="ECO:0000256" key="6">
    <source>
        <dbReference type="ARBA" id="ARBA00023235"/>
    </source>
</evidence>
<dbReference type="GO" id="GO:0005829">
    <property type="term" value="C:cytosol"/>
    <property type="evidence" value="ECO:0007669"/>
    <property type="project" value="TreeGrafter"/>
</dbReference>
<accession>A0A382Y013</accession>
<dbReference type="SUPFAM" id="SSF54506">
    <property type="entry name" value="Diaminopimelate epimerase-like"/>
    <property type="match status" value="2"/>
</dbReference>
<dbReference type="AlphaFoldDB" id="A0A382Y013"/>
<dbReference type="NCBIfam" id="TIGR00652">
    <property type="entry name" value="DapF"/>
    <property type="match status" value="1"/>
</dbReference>
<comment type="pathway">
    <text evidence="1">Amino-acid biosynthesis; L-lysine biosynthesis via DAP pathway; DL-2,6-diaminopimelate from LL-2,6-diaminopimelate: step 1/1.</text>
</comment>
<dbReference type="UniPathway" id="UPA00034">
    <property type="reaction ID" value="UER00025"/>
</dbReference>
<evidence type="ECO:0000256" key="7">
    <source>
        <dbReference type="ARBA" id="ARBA00051712"/>
    </source>
</evidence>
<dbReference type="EMBL" id="UINC01171498">
    <property type="protein sequence ID" value="SVD76091.1"/>
    <property type="molecule type" value="Genomic_DNA"/>
</dbReference>
<dbReference type="GO" id="GO:0008837">
    <property type="term" value="F:diaminopimelate epimerase activity"/>
    <property type="evidence" value="ECO:0007669"/>
    <property type="project" value="UniProtKB-EC"/>
</dbReference>
<dbReference type="GO" id="GO:0009089">
    <property type="term" value="P:lysine biosynthetic process via diaminopimelate"/>
    <property type="evidence" value="ECO:0007669"/>
    <property type="project" value="UniProtKB-UniPathway"/>
</dbReference>
<feature type="non-terminal residue" evidence="8">
    <location>
        <position position="202"/>
    </location>
</feature>
<protein>
    <recommendedName>
        <fullName evidence="3">diaminopimelate epimerase</fullName>
        <ecNumber evidence="3">5.1.1.7</ecNumber>
    </recommendedName>
</protein>
<comment type="similarity">
    <text evidence="2">Belongs to the diaminopimelate epimerase family.</text>
</comment>
<evidence type="ECO:0000256" key="4">
    <source>
        <dbReference type="ARBA" id="ARBA00022605"/>
    </source>
</evidence>
<sequence>MNNLEAYKMDGLGNDFIIFDKRKKSISLTKDQIVKISNRNNIGCDQVIFIDKDESSNAFLKFYNSDGGEISACGNGSRCVAYLLMKENNSKEISLRTKVGTLQAELSDKNLVSINMGQPNFEWNKIPLIKEMDNKNLQIKINSIDGKEMTGGFSLSVGNPHIVFFVENFNQFNLKEIGPKIENHNYFPEKCNVTLANIKNRK</sequence>
<dbReference type="PROSITE" id="PS01326">
    <property type="entry name" value="DAP_EPIMERASE"/>
    <property type="match status" value="1"/>
</dbReference>
<evidence type="ECO:0000313" key="8">
    <source>
        <dbReference type="EMBL" id="SVD76091.1"/>
    </source>
</evidence>
<dbReference type="PANTHER" id="PTHR31689:SF0">
    <property type="entry name" value="DIAMINOPIMELATE EPIMERASE"/>
    <property type="match status" value="1"/>
</dbReference>
<gene>
    <name evidence="8" type="ORF">METZ01_LOCUS428945</name>
</gene>
<dbReference type="PANTHER" id="PTHR31689">
    <property type="entry name" value="DIAMINOPIMELATE EPIMERASE, CHLOROPLASTIC"/>
    <property type="match status" value="1"/>
</dbReference>
<evidence type="ECO:0000256" key="3">
    <source>
        <dbReference type="ARBA" id="ARBA00013080"/>
    </source>
</evidence>
<evidence type="ECO:0000256" key="5">
    <source>
        <dbReference type="ARBA" id="ARBA00023154"/>
    </source>
</evidence>
<keyword evidence="6" id="KW-0413">Isomerase</keyword>
<dbReference type="InterPro" id="IPR001653">
    <property type="entry name" value="DAP_epimerase_DapF"/>
</dbReference>
<reference evidence="8" key="1">
    <citation type="submission" date="2018-05" db="EMBL/GenBank/DDBJ databases">
        <authorList>
            <person name="Lanie J.A."/>
            <person name="Ng W.-L."/>
            <person name="Kazmierczak K.M."/>
            <person name="Andrzejewski T.M."/>
            <person name="Davidsen T.M."/>
            <person name="Wayne K.J."/>
            <person name="Tettelin H."/>
            <person name="Glass J.I."/>
            <person name="Rusch D."/>
            <person name="Podicherti R."/>
            <person name="Tsui H.-C.T."/>
            <person name="Winkler M.E."/>
        </authorList>
    </citation>
    <scope>NUCLEOTIDE SEQUENCE</scope>
</reference>
<dbReference type="InterPro" id="IPR018510">
    <property type="entry name" value="DAP_epimerase_AS"/>
</dbReference>
<evidence type="ECO:0000256" key="2">
    <source>
        <dbReference type="ARBA" id="ARBA00010219"/>
    </source>
</evidence>
<keyword evidence="4" id="KW-0028">Amino-acid biosynthesis</keyword>
<proteinExistence type="inferred from homology"/>
<dbReference type="Gene3D" id="3.10.310.10">
    <property type="entry name" value="Diaminopimelate Epimerase, Chain A, domain 1"/>
    <property type="match status" value="2"/>
</dbReference>